<evidence type="ECO:0008006" key="4">
    <source>
        <dbReference type="Google" id="ProtNLM"/>
    </source>
</evidence>
<protein>
    <recommendedName>
        <fullName evidence="4">LmbE family protein</fullName>
    </recommendedName>
</protein>
<dbReference type="Gene3D" id="3.40.50.880">
    <property type="match status" value="1"/>
</dbReference>
<reference evidence="2 3" key="1">
    <citation type="submission" date="2015-03" db="EMBL/GenBank/DDBJ databases">
        <title>Genome assembly of Sandaracinus amylolyticus DSM 53668.</title>
        <authorList>
            <person name="Sharma G."/>
            <person name="Subramanian S."/>
        </authorList>
    </citation>
    <scope>NUCLEOTIDE SEQUENCE [LARGE SCALE GENOMIC DNA]</scope>
    <source>
        <strain evidence="2 3">DSM 53668</strain>
    </source>
</reference>
<organism evidence="2 3">
    <name type="scientific">Sandaracinus amylolyticus</name>
    <dbReference type="NCBI Taxonomy" id="927083"/>
    <lineage>
        <taxon>Bacteria</taxon>
        <taxon>Pseudomonadati</taxon>
        <taxon>Myxococcota</taxon>
        <taxon>Polyangia</taxon>
        <taxon>Polyangiales</taxon>
        <taxon>Sandaracinaceae</taxon>
        <taxon>Sandaracinus</taxon>
    </lineage>
</organism>
<keyword evidence="1" id="KW-1133">Transmembrane helix</keyword>
<dbReference type="OrthoDB" id="9759749at2"/>
<dbReference type="EMBL" id="CP011125">
    <property type="protein sequence ID" value="AKF03557.1"/>
    <property type="molecule type" value="Genomic_DNA"/>
</dbReference>
<gene>
    <name evidence="2" type="ORF">DB32_000706</name>
</gene>
<feature type="transmembrane region" description="Helical" evidence="1">
    <location>
        <begin position="848"/>
        <end position="867"/>
    </location>
</feature>
<evidence type="ECO:0000256" key="1">
    <source>
        <dbReference type="SAM" id="Phobius"/>
    </source>
</evidence>
<dbReference type="AlphaFoldDB" id="A0A0F6YGE0"/>
<dbReference type="PANTHER" id="PTHR12993">
    <property type="entry name" value="N-ACETYLGLUCOSAMINYL-PHOSPHATIDYLINOSITOL DE-N-ACETYLASE-RELATED"/>
    <property type="match status" value="1"/>
</dbReference>
<name>A0A0F6YGE0_9BACT</name>
<dbReference type="SUPFAM" id="SSF102588">
    <property type="entry name" value="LmbE-like"/>
    <property type="match status" value="1"/>
</dbReference>
<accession>A0A0F6YGE0</accession>
<dbReference type="Gene3D" id="3.40.50.10320">
    <property type="entry name" value="LmbE-like"/>
    <property type="match status" value="1"/>
</dbReference>
<dbReference type="InterPro" id="IPR024078">
    <property type="entry name" value="LmbE-like_dom_sf"/>
</dbReference>
<dbReference type="InterPro" id="IPR029062">
    <property type="entry name" value="Class_I_gatase-like"/>
</dbReference>
<dbReference type="InterPro" id="IPR003737">
    <property type="entry name" value="GlcNAc_PI_deacetylase-related"/>
</dbReference>
<evidence type="ECO:0000313" key="2">
    <source>
        <dbReference type="EMBL" id="AKF03557.1"/>
    </source>
</evidence>
<keyword evidence="1" id="KW-0472">Membrane</keyword>
<dbReference type="KEGG" id="samy:DB32_000706"/>
<keyword evidence="3" id="KW-1185">Reference proteome</keyword>
<dbReference type="STRING" id="927083.DB32_000706"/>
<evidence type="ECO:0000313" key="3">
    <source>
        <dbReference type="Proteomes" id="UP000034883"/>
    </source>
</evidence>
<dbReference type="GO" id="GO:0016811">
    <property type="term" value="F:hydrolase activity, acting on carbon-nitrogen (but not peptide) bonds, in linear amides"/>
    <property type="evidence" value="ECO:0007669"/>
    <property type="project" value="TreeGrafter"/>
</dbReference>
<proteinExistence type="predicted"/>
<dbReference type="SUPFAM" id="SSF52317">
    <property type="entry name" value="Class I glutamine amidotransferase-like"/>
    <property type="match status" value="1"/>
</dbReference>
<dbReference type="RefSeq" id="WP_053231004.1">
    <property type="nucleotide sequence ID" value="NZ_CP011125.1"/>
</dbReference>
<dbReference type="Proteomes" id="UP000034883">
    <property type="component" value="Chromosome"/>
</dbReference>
<keyword evidence="1" id="KW-0812">Transmembrane</keyword>
<sequence>MPSLWILGLAGVLSTPDAAQLHDELARLSTGVRVMYVAAHPDDEHTELLAYLAGARHAQVAYLSLTRGSGGQNRIGAEQGAALGILRTQELLAARRIDGAQQLFTRALDFGYTKSAEEALATWGEDAILEDVVQAIRTFRPHVIITRFPERGETHGHHLASARLARRAFALAADPSAYPQQVARLGTWSVTRLVHDVPRFMGATVPEGPYVTLDVGAFDPWRGRSYGEIAATSRSQHRSQGFGTMGRRGPSVIRLVHLEGAQAQQDVLEGITPTWQSLEGAAPLGRQVASALDAYDPAHPERSVAPLLRARRGLSALAASPDRDALIVWIDALVPALAGLFVDVRAERAIVHPGETLPLSIELLARTALPVRLESIALDAEVEGGARRALQTAPVAPVALEPGAAATPSLEITVPADAAPSVMHWLRADPEPGREHAEGDARIAPWTDPAIAATLTFTIDGERVAVRRGVRHVRADPVLGERVRELEVHPALLLTPERPVALAAPGASTTLRFAARGAPGRYEVQLDAPRGWTFSPATTTLEVDASGRGELRVEARAAADAQPGEVRPRWRAPGGELAAALEVSTLDYPHVPERSVLLRTRTRVLPVALRSLAGQRWRVGYVEGTGDGVGAALGEAGMDVVPLDVAAFAGDLSRFDAIVIGVRAFNAVPELAAQHAALMSYVERGGTLIVQYQTENRLEQVRAQIGPAPLTLGRGRVTDETAAVELLTADHPALTTPHRIAAADFEGWVQERGLYFAEQWDAAYTPLLRMRDPGEAPQDGALLVASHGQGHFVYTGLSFFRQLPAGVPGAYRLLENLIALGRPATDAPRAALDTTEDEEPAPFGTWRGIYAGVAALLVVLIAVFYWISRKFS</sequence>
<dbReference type="PANTHER" id="PTHR12993:SF11">
    <property type="entry name" value="N-ACETYLGLUCOSAMINYL-PHOSPHATIDYLINOSITOL DE-N-ACETYLASE"/>
    <property type="match status" value="1"/>
</dbReference>
<dbReference type="Pfam" id="PF02585">
    <property type="entry name" value="PIG-L"/>
    <property type="match status" value="1"/>
</dbReference>